<dbReference type="PANTHER" id="PTHR32057">
    <property type="entry name" value="PROTEIN ADENYLYLTRANSFERASE SELO, MITOCHONDRIAL"/>
    <property type="match status" value="1"/>
</dbReference>
<comment type="catalytic activity">
    <reaction evidence="8">
        <text>L-tyrosyl-[protein] + ATP = O-(5'-adenylyl)-L-tyrosyl-[protein] + diphosphate</text>
        <dbReference type="Rhea" id="RHEA:54288"/>
        <dbReference type="Rhea" id="RHEA-COMP:10136"/>
        <dbReference type="Rhea" id="RHEA-COMP:13846"/>
        <dbReference type="ChEBI" id="CHEBI:30616"/>
        <dbReference type="ChEBI" id="CHEBI:33019"/>
        <dbReference type="ChEBI" id="CHEBI:46858"/>
        <dbReference type="ChEBI" id="CHEBI:83624"/>
        <dbReference type="EC" id="2.7.7.108"/>
    </reaction>
</comment>
<evidence type="ECO:0000256" key="6">
    <source>
        <dbReference type="ARBA" id="ARBA00022840"/>
    </source>
</evidence>
<keyword evidence="2 8" id="KW-0808">Transferase</keyword>
<keyword evidence="10" id="KW-1185">Reference proteome</keyword>
<comment type="catalytic activity">
    <reaction evidence="8">
        <text>L-histidyl-[protein] + UTP = N(tele)-(5'-uridylyl)-L-histidyl-[protein] + diphosphate</text>
        <dbReference type="Rhea" id="RHEA:83891"/>
        <dbReference type="Rhea" id="RHEA-COMP:9745"/>
        <dbReference type="Rhea" id="RHEA-COMP:20239"/>
        <dbReference type="ChEBI" id="CHEBI:29979"/>
        <dbReference type="ChEBI" id="CHEBI:33019"/>
        <dbReference type="ChEBI" id="CHEBI:46398"/>
        <dbReference type="ChEBI" id="CHEBI:233474"/>
    </reaction>
</comment>
<feature type="active site" description="Proton acceptor" evidence="8">
    <location>
        <position position="243"/>
    </location>
</feature>
<comment type="catalytic activity">
    <reaction evidence="8">
        <text>L-seryl-[protein] + UTP = O-(5'-uridylyl)-L-seryl-[protein] + diphosphate</text>
        <dbReference type="Rhea" id="RHEA:64604"/>
        <dbReference type="Rhea" id="RHEA-COMP:9863"/>
        <dbReference type="Rhea" id="RHEA-COMP:16635"/>
        <dbReference type="ChEBI" id="CHEBI:29999"/>
        <dbReference type="ChEBI" id="CHEBI:33019"/>
        <dbReference type="ChEBI" id="CHEBI:46398"/>
        <dbReference type="ChEBI" id="CHEBI:156051"/>
    </reaction>
</comment>
<dbReference type="HAMAP" id="MF_00692">
    <property type="entry name" value="SelO"/>
    <property type="match status" value="1"/>
</dbReference>
<comment type="cofactor">
    <cofactor evidence="8">
        <name>Mg(2+)</name>
        <dbReference type="ChEBI" id="CHEBI:18420"/>
    </cofactor>
    <cofactor evidence="8">
        <name>Mn(2+)</name>
        <dbReference type="ChEBI" id="CHEBI:29035"/>
    </cofactor>
</comment>
<feature type="binding site" evidence="8">
    <location>
        <position position="253"/>
    </location>
    <ligand>
        <name>Mg(2+)</name>
        <dbReference type="ChEBI" id="CHEBI:18420"/>
    </ligand>
</feature>
<organism evidence="9 10">
    <name type="scientific">Chitinivibrio alkaliphilus ACht1</name>
    <dbReference type="NCBI Taxonomy" id="1313304"/>
    <lineage>
        <taxon>Bacteria</taxon>
        <taxon>Pseudomonadati</taxon>
        <taxon>Fibrobacterota</taxon>
        <taxon>Chitinivibrionia</taxon>
        <taxon>Chitinivibrionales</taxon>
        <taxon>Chitinivibrionaceae</taxon>
        <taxon>Chitinivibrio</taxon>
    </lineage>
</organism>
<dbReference type="NCBIfam" id="NF000658">
    <property type="entry name" value="PRK00029.1"/>
    <property type="match status" value="1"/>
</dbReference>
<comment type="caution">
    <text evidence="9">The sequence shown here is derived from an EMBL/GenBank/DDBJ whole genome shotgun (WGS) entry which is preliminary data.</text>
</comment>
<feature type="binding site" evidence="8">
    <location>
        <position position="83"/>
    </location>
    <ligand>
        <name>ATP</name>
        <dbReference type="ChEBI" id="CHEBI:30616"/>
    </ligand>
</feature>
<dbReference type="GO" id="GO:0070733">
    <property type="term" value="F:AMPylase activity"/>
    <property type="evidence" value="ECO:0007669"/>
    <property type="project" value="UniProtKB-EC"/>
</dbReference>
<evidence type="ECO:0000256" key="5">
    <source>
        <dbReference type="ARBA" id="ARBA00022741"/>
    </source>
</evidence>
<comment type="catalytic activity">
    <reaction evidence="8">
        <text>L-seryl-[protein] + ATP = 3-O-(5'-adenylyl)-L-seryl-[protein] + diphosphate</text>
        <dbReference type="Rhea" id="RHEA:58120"/>
        <dbReference type="Rhea" id="RHEA-COMP:9863"/>
        <dbReference type="Rhea" id="RHEA-COMP:15073"/>
        <dbReference type="ChEBI" id="CHEBI:29999"/>
        <dbReference type="ChEBI" id="CHEBI:30616"/>
        <dbReference type="ChEBI" id="CHEBI:33019"/>
        <dbReference type="ChEBI" id="CHEBI:142516"/>
        <dbReference type="EC" id="2.7.7.108"/>
    </reaction>
</comment>
<keyword evidence="7 8" id="KW-0460">Magnesium</keyword>
<dbReference type="eggNOG" id="COG0397">
    <property type="taxonomic scope" value="Bacteria"/>
</dbReference>
<evidence type="ECO:0000256" key="2">
    <source>
        <dbReference type="ARBA" id="ARBA00022679"/>
    </source>
</evidence>
<dbReference type="RefSeq" id="WP_022635903.1">
    <property type="nucleotide sequence ID" value="NZ_ASJR01000002.1"/>
</dbReference>
<dbReference type="InterPro" id="IPR003846">
    <property type="entry name" value="SelO"/>
</dbReference>
<feature type="binding site" evidence="8">
    <location>
        <position position="167"/>
    </location>
    <ligand>
        <name>ATP</name>
        <dbReference type="ChEBI" id="CHEBI:30616"/>
    </ligand>
</feature>
<feature type="binding site" evidence="8">
    <location>
        <position position="84"/>
    </location>
    <ligand>
        <name>ATP</name>
        <dbReference type="ChEBI" id="CHEBI:30616"/>
    </ligand>
</feature>
<dbReference type="AlphaFoldDB" id="U7D8A6"/>
<keyword evidence="3 8" id="KW-0548">Nucleotidyltransferase</keyword>
<evidence type="ECO:0000256" key="4">
    <source>
        <dbReference type="ARBA" id="ARBA00022723"/>
    </source>
</evidence>
<comment type="catalytic activity">
    <reaction evidence="8">
        <text>L-threonyl-[protein] + ATP = 3-O-(5'-adenylyl)-L-threonyl-[protein] + diphosphate</text>
        <dbReference type="Rhea" id="RHEA:54292"/>
        <dbReference type="Rhea" id="RHEA-COMP:11060"/>
        <dbReference type="Rhea" id="RHEA-COMP:13847"/>
        <dbReference type="ChEBI" id="CHEBI:30013"/>
        <dbReference type="ChEBI" id="CHEBI:30616"/>
        <dbReference type="ChEBI" id="CHEBI:33019"/>
        <dbReference type="ChEBI" id="CHEBI:138113"/>
        <dbReference type="EC" id="2.7.7.108"/>
    </reaction>
</comment>
<feature type="binding site" evidence="8">
    <location>
        <position position="117"/>
    </location>
    <ligand>
        <name>ATP</name>
        <dbReference type="ChEBI" id="CHEBI:30616"/>
    </ligand>
</feature>
<dbReference type="GO" id="GO:0000287">
    <property type="term" value="F:magnesium ion binding"/>
    <property type="evidence" value="ECO:0007669"/>
    <property type="project" value="UniProtKB-UniRule"/>
</dbReference>
<gene>
    <name evidence="8" type="primary">ydiU</name>
    <name evidence="8" type="synonym">selO</name>
    <name evidence="9" type="ORF">CALK_0360</name>
</gene>
<dbReference type="Proteomes" id="UP000017148">
    <property type="component" value="Unassembled WGS sequence"/>
</dbReference>
<accession>U7D8A6</accession>
<comment type="catalytic activity">
    <reaction evidence="8">
        <text>L-tyrosyl-[protein] + UTP = O-(5'-uridylyl)-L-tyrosyl-[protein] + diphosphate</text>
        <dbReference type="Rhea" id="RHEA:83887"/>
        <dbReference type="Rhea" id="RHEA-COMP:10136"/>
        <dbReference type="Rhea" id="RHEA-COMP:20238"/>
        <dbReference type="ChEBI" id="CHEBI:33019"/>
        <dbReference type="ChEBI" id="CHEBI:46398"/>
        <dbReference type="ChEBI" id="CHEBI:46858"/>
        <dbReference type="ChEBI" id="CHEBI:90602"/>
    </reaction>
</comment>
<evidence type="ECO:0000313" key="10">
    <source>
        <dbReference type="Proteomes" id="UP000017148"/>
    </source>
</evidence>
<feature type="binding site" evidence="8">
    <location>
        <position position="116"/>
    </location>
    <ligand>
        <name>ATP</name>
        <dbReference type="ChEBI" id="CHEBI:30616"/>
    </ligand>
</feature>
<evidence type="ECO:0000313" key="9">
    <source>
        <dbReference type="EMBL" id="ERP39190.1"/>
    </source>
</evidence>
<feature type="binding site" evidence="8">
    <location>
        <position position="104"/>
    </location>
    <ligand>
        <name>ATP</name>
        <dbReference type="ChEBI" id="CHEBI:30616"/>
    </ligand>
</feature>
<dbReference type="STRING" id="1313304.CALK_0360"/>
<evidence type="ECO:0000256" key="7">
    <source>
        <dbReference type="ARBA" id="ARBA00022842"/>
    </source>
</evidence>
<sequence length="470" mass="54513">MTSEFRFHTTYTHQDPALFSFVTPAKMLHPKPLLFNTNLQKKYALPDESYLITMLRRGEYVEPPFAQAYAGHQFGNFTILGDGRAALLGEHIDPRGIRHDIQLKGSGPTPYSRGGDGKATTSAMLREYIYSECLAHLGVRSSRSLAVIETDTPVYRQKRETGAVLIRSMHSHIRIGTFQYRAATGTEQELRQFTDYVIDRLYPELTERKDSYLLFFEKVMHALMDMVIDWYRIGFIHGVMNTDNMSISGESFDYGPCAFMNAYDPQTVFSSIDRHGRYSFKNQRQILLWNLARFAETIAPLVGTHPTEGVHRLTKVLQSFNAKFTKKYFHMMQEKLGIPPEIDGRKEVEDILQWLEYSAADYTNTFLELRRPGTFHDSIYGTTEFQRIRRTIAKIGLQEERMDRANPTYIPRNYLVEEALDQYTHEGSLAKVHRLLQVVQTPWRKEPAYPAYQTPPDPRYDRRYTTFCNT</sequence>
<dbReference type="EC" id="2.7.7.108" evidence="8"/>
<proteinExistence type="inferred from homology"/>
<dbReference type="Pfam" id="PF02696">
    <property type="entry name" value="SelO"/>
    <property type="match status" value="1"/>
</dbReference>
<dbReference type="OrthoDB" id="9773505at2"/>
<reference evidence="9 10" key="1">
    <citation type="journal article" date="2013" name="Environ. Microbiol.">
        <title>Genome analysis of Chitinivibrio alkaliphilus gen. nov., sp. nov., a novel extremely haloalkaliphilic anaerobic chitinolytic bacterium from the candidate phylum Termite Group 3.</title>
        <authorList>
            <person name="Sorokin D.Y."/>
            <person name="Gumerov V.M."/>
            <person name="Rakitin A.L."/>
            <person name="Beletsky A.V."/>
            <person name="Damste J.S."/>
            <person name="Muyzer G."/>
            <person name="Mardanov A.V."/>
            <person name="Ravin N.V."/>
        </authorList>
    </citation>
    <scope>NUCLEOTIDE SEQUENCE [LARGE SCALE GENOMIC DNA]</scope>
    <source>
        <strain evidence="9 10">ACht1</strain>
    </source>
</reference>
<keyword evidence="6 8" id="KW-0067">ATP-binding</keyword>
<feature type="binding site" evidence="8">
    <location>
        <position position="244"/>
    </location>
    <ligand>
        <name>Mg(2+)</name>
        <dbReference type="ChEBI" id="CHEBI:18420"/>
    </ligand>
</feature>
<dbReference type="EC" id="2.7.7.-" evidence="8"/>
<name>U7D8A6_9BACT</name>
<dbReference type="EMBL" id="ASJR01000002">
    <property type="protein sequence ID" value="ERP39190.1"/>
    <property type="molecule type" value="Genomic_DNA"/>
</dbReference>
<keyword evidence="4 8" id="KW-0479">Metal-binding</keyword>
<evidence type="ECO:0000256" key="1">
    <source>
        <dbReference type="ARBA" id="ARBA00009747"/>
    </source>
</evidence>
<keyword evidence="8" id="KW-0464">Manganese</keyword>
<keyword evidence="5 8" id="KW-0547">Nucleotide-binding</keyword>
<dbReference type="GO" id="GO:0030145">
    <property type="term" value="F:manganese ion binding"/>
    <property type="evidence" value="ECO:0007669"/>
    <property type="project" value="UniProtKB-UniRule"/>
</dbReference>
<feature type="binding site" evidence="8">
    <location>
        <position position="81"/>
    </location>
    <ligand>
        <name>ATP</name>
        <dbReference type="ChEBI" id="CHEBI:30616"/>
    </ligand>
</feature>
<comment type="similarity">
    <text evidence="1 8">Belongs to the SELO family.</text>
</comment>
<feature type="binding site" evidence="8">
    <location>
        <position position="174"/>
    </location>
    <ligand>
        <name>ATP</name>
        <dbReference type="ChEBI" id="CHEBI:30616"/>
    </ligand>
</feature>
<evidence type="ECO:0000256" key="8">
    <source>
        <dbReference type="HAMAP-Rule" id="MF_00692"/>
    </source>
</evidence>
<dbReference type="GO" id="GO:0005524">
    <property type="term" value="F:ATP binding"/>
    <property type="evidence" value="ECO:0007669"/>
    <property type="project" value="UniProtKB-UniRule"/>
</dbReference>
<evidence type="ECO:0000256" key="3">
    <source>
        <dbReference type="ARBA" id="ARBA00022695"/>
    </source>
</evidence>
<dbReference type="PANTHER" id="PTHR32057:SF14">
    <property type="entry name" value="PROTEIN ADENYLYLTRANSFERASE SELO, MITOCHONDRIAL"/>
    <property type="match status" value="1"/>
</dbReference>
<comment type="function">
    <text evidence="8">Nucleotidyltransferase involved in the post-translational modification of proteins. It can catalyze the addition of adenosine monophosphate (AMP) or uridine monophosphate (UMP) to a protein, resulting in modifications known as AMPylation and UMPylation.</text>
</comment>
<feature type="binding site" evidence="8">
    <location>
        <position position="253"/>
    </location>
    <ligand>
        <name>ATP</name>
        <dbReference type="ChEBI" id="CHEBI:30616"/>
    </ligand>
</feature>
<protein>
    <recommendedName>
        <fullName evidence="8">Protein nucleotidyltransferase YdiU</fullName>
        <ecNumber evidence="8">2.7.7.-</ecNumber>
    </recommendedName>
    <alternativeName>
        <fullName evidence="8">Protein adenylyltransferase YdiU</fullName>
        <ecNumber evidence="8">2.7.7.108</ecNumber>
    </alternativeName>
    <alternativeName>
        <fullName evidence="8">Protein uridylyltransferase YdiU</fullName>
        <ecNumber evidence="8">2.7.7.-</ecNumber>
    </alternativeName>
</protein>
<dbReference type="PATRIC" id="fig|1313304.3.peg.339"/>